<evidence type="ECO:0000313" key="3">
    <source>
        <dbReference type="Proteomes" id="UP000182888"/>
    </source>
</evidence>
<dbReference type="PANTHER" id="PTHR38590">
    <property type="entry name" value="BLL0828 PROTEIN"/>
    <property type="match status" value="1"/>
</dbReference>
<dbReference type="AlphaFoldDB" id="A0A0K2W3Y6"/>
<sequence length="134" mass="15945">MSNQKDRLIFGMPHQPVTPAKRNFARTMRREPTEAEDRLWQELRGRRLDRIKFRRQVPVGRFIADFVCAEARLIVEIDGSQHAESRHDLERDAELKARGFRVLRFWNDDVLKELDAVCDTIIAYVRDQSLQPWR</sequence>
<dbReference type="SUPFAM" id="SSF52980">
    <property type="entry name" value="Restriction endonuclease-like"/>
    <property type="match status" value="1"/>
</dbReference>
<reference evidence="3" key="1">
    <citation type="submission" date="2014-08" db="EMBL/GenBank/DDBJ databases">
        <authorList>
            <person name="Edwards T."/>
        </authorList>
    </citation>
    <scope>NUCLEOTIDE SEQUENCE [LARGE SCALE GENOMIC DNA]</scope>
</reference>
<feature type="domain" description="DUF559" evidence="1">
    <location>
        <begin position="22"/>
        <end position="124"/>
    </location>
</feature>
<dbReference type="Pfam" id="PF04480">
    <property type="entry name" value="DUF559"/>
    <property type="match status" value="1"/>
</dbReference>
<dbReference type="InterPro" id="IPR011335">
    <property type="entry name" value="Restrct_endonuc-II-like"/>
</dbReference>
<evidence type="ECO:0000313" key="2">
    <source>
        <dbReference type="EMBL" id="CDX60994.1"/>
    </source>
</evidence>
<dbReference type="Proteomes" id="UP000182888">
    <property type="component" value="Unassembled WGS sequence"/>
</dbReference>
<name>A0A0K2W3Y6_MESPL</name>
<dbReference type="EMBL" id="CCND01000025">
    <property type="protein sequence ID" value="CDX60994.1"/>
    <property type="molecule type" value="Genomic_DNA"/>
</dbReference>
<dbReference type="CDD" id="cd01038">
    <property type="entry name" value="Endonuclease_DUF559"/>
    <property type="match status" value="1"/>
</dbReference>
<evidence type="ECO:0000259" key="1">
    <source>
        <dbReference type="Pfam" id="PF04480"/>
    </source>
</evidence>
<gene>
    <name evidence="2" type="ORF">MPL1032_310029</name>
</gene>
<dbReference type="InterPro" id="IPR047216">
    <property type="entry name" value="Endonuclease_DUF559_bact"/>
</dbReference>
<proteinExistence type="predicted"/>
<protein>
    <recommendedName>
        <fullName evidence="1">DUF559 domain-containing protein</fullName>
    </recommendedName>
</protein>
<organism evidence="2 3">
    <name type="scientific">Mesorhizobium plurifarium</name>
    <dbReference type="NCBI Taxonomy" id="69974"/>
    <lineage>
        <taxon>Bacteria</taxon>
        <taxon>Pseudomonadati</taxon>
        <taxon>Pseudomonadota</taxon>
        <taxon>Alphaproteobacteria</taxon>
        <taxon>Hyphomicrobiales</taxon>
        <taxon>Phyllobacteriaceae</taxon>
        <taxon>Mesorhizobium</taxon>
    </lineage>
</organism>
<dbReference type="InterPro" id="IPR007569">
    <property type="entry name" value="DUF559"/>
</dbReference>
<dbReference type="PANTHER" id="PTHR38590:SF1">
    <property type="entry name" value="BLL0828 PROTEIN"/>
    <property type="match status" value="1"/>
</dbReference>
<dbReference type="Gene3D" id="3.40.960.10">
    <property type="entry name" value="VSR Endonuclease"/>
    <property type="match status" value="1"/>
</dbReference>
<accession>A0A0K2W3Y6</accession>